<evidence type="ECO:0000313" key="1">
    <source>
        <dbReference type="EMBL" id="CAI6045381.1"/>
    </source>
</evidence>
<gene>
    <name evidence="1" type="ORF">CCHLO57077_00012956</name>
</gene>
<sequence length="424" mass="48286">MTAVNEDTSYIMLDSTISPGLLGLPADVIVLILASWSDIDSLKALRASCWYICQSFKEAEATICSSVITAQIGSAFVPEAAVALAARKLPRENIPTFELFVGQHLESPRSIGQHLESPRSICPPLSLTDANSIDDLAYHVEYFSNRACKYLFPLRQSYGSQPETSVVERIRIKRALYTFEMFCHLFTRQQAYVLPLVRESESCRINMAWARCYDVFAAHEVEQLSCIEYMLTQDIRVALKCNPLIATDHVIGDRRIEEILSRGLCYVRKIINASRIPKVMVELLPRAPGHPELPLLREEFVYRYTELFRPHPPSGVGRSTKLRDYPEQVKAAFLRRFLRSARFPDHDAGPSNVFLYVHEGKTLAVGRSRFHDADFWVWGYVFWDLARLARLGVFSESEADPNDESLLRVDVREAIQHLKGTRNE</sequence>
<proteinExistence type="predicted"/>
<comment type="caution">
    <text evidence="1">The sequence shown here is derived from an EMBL/GenBank/DDBJ whole genome shotgun (WGS) entry which is preliminary data.</text>
</comment>
<dbReference type="EMBL" id="CABFNP030000582">
    <property type="protein sequence ID" value="CAI6045381.1"/>
    <property type="molecule type" value="Genomic_DNA"/>
</dbReference>
<organism evidence="1 2">
    <name type="scientific">Clonostachys chloroleuca</name>
    <dbReference type="NCBI Taxonomy" id="1926264"/>
    <lineage>
        <taxon>Eukaryota</taxon>
        <taxon>Fungi</taxon>
        <taxon>Dikarya</taxon>
        <taxon>Ascomycota</taxon>
        <taxon>Pezizomycotina</taxon>
        <taxon>Sordariomycetes</taxon>
        <taxon>Hypocreomycetidae</taxon>
        <taxon>Hypocreales</taxon>
        <taxon>Bionectriaceae</taxon>
        <taxon>Clonostachys</taxon>
    </lineage>
</organism>
<name>A0AA35LRT6_9HYPO</name>
<dbReference type="AlphaFoldDB" id="A0AA35LRT6"/>
<reference evidence="1" key="1">
    <citation type="submission" date="2023-01" db="EMBL/GenBank/DDBJ databases">
        <authorList>
            <person name="Piombo E."/>
        </authorList>
    </citation>
    <scope>NUCLEOTIDE SEQUENCE</scope>
</reference>
<evidence type="ECO:0000313" key="2">
    <source>
        <dbReference type="Proteomes" id="UP001160390"/>
    </source>
</evidence>
<keyword evidence="2" id="KW-1185">Reference proteome</keyword>
<accession>A0AA35LRT6</accession>
<dbReference type="Proteomes" id="UP001160390">
    <property type="component" value="Unassembled WGS sequence"/>
</dbReference>
<protein>
    <submittedName>
        <fullName evidence="1">Uncharacterized protein</fullName>
    </submittedName>
</protein>